<sequence length="360" mass="37497">MGDIVRYGENLVFRNCENDGSSFLSLIWKGVQNPASQPTLWTEIAVPGKNSAVDYIWKIVPGPGSKKKAGDPVSSGDSINIKITDDAGAQRFLAVNKVDHKYVMADKDPGNLTLATWLIGVVTKIKRNPDGSVTADGELKSTFEYGDGSYISLTNTSLSRNLYVAHEAGQTEPFKNMVGTEPFTQATPITFWWNIAKSVSAGSGGGTTGGGTTGGGTTGGGTTGGGTPGGGTTGGGNPGGGTTGGEGDGWFNLPPHIKFGVTTLVNSSAEQTVYVFVNGETTPKATFKGVGLEDKNLQTQILDSGNGKVQVIVEANGKKSKLGSRQVDIFQKAYFGLLASEDGGDDSFNDSLVILNWPIG</sequence>
<proteinExistence type="predicted"/>
<feature type="domain" description="Calcium-mediated lectin" evidence="2">
    <location>
        <begin position="251"/>
        <end position="359"/>
    </location>
</feature>
<organism evidence="3 4">
    <name type="scientific">Paraburkholderia phenazinium</name>
    <dbReference type="NCBI Taxonomy" id="60549"/>
    <lineage>
        <taxon>Bacteria</taxon>
        <taxon>Pseudomonadati</taxon>
        <taxon>Pseudomonadota</taxon>
        <taxon>Betaproteobacteria</taxon>
        <taxon>Burkholderiales</taxon>
        <taxon>Burkholderiaceae</taxon>
        <taxon>Paraburkholderia</taxon>
    </lineage>
</organism>
<dbReference type="InterPro" id="IPR010907">
    <property type="entry name" value="Ca-mediated_lectin"/>
</dbReference>
<evidence type="ECO:0000313" key="3">
    <source>
        <dbReference type="EMBL" id="SDH82023.1"/>
    </source>
</evidence>
<dbReference type="OrthoDB" id="4351109at2"/>
<dbReference type="AlphaFoldDB" id="A0A1G8FIN8"/>
<dbReference type="GO" id="GO:0030246">
    <property type="term" value="F:carbohydrate binding"/>
    <property type="evidence" value="ECO:0007669"/>
    <property type="project" value="UniProtKB-KW"/>
</dbReference>
<evidence type="ECO:0000259" key="2">
    <source>
        <dbReference type="Pfam" id="PF07472"/>
    </source>
</evidence>
<dbReference type="Proteomes" id="UP000199706">
    <property type="component" value="Unassembled WGS sequence"/>
</dbReference>
<evidence type="ECO:0000313" key="4">
    <source>
        <dbReference type="Proteomes" id="UP000199706"/>
    </source>
</evidence>
<reference evidence="3 4" key="1">
    <citation type="submission" date="2016-10" db="EMBL/GenBank/DDBJ databases">
        <authorList>
            <person name="de Groot N.N."/>
        </authorList>
    </citation>
    <scope>NUCLEOTIDE SEQUENCE [LARGE SCALE GENOMIC DNA]</scope>
    <source>
        <strain evidence="3 4">LMG 2247</strain>
    </source>
</reference>
<gene>
    <name evidence="3" type="ORF">SAMN05216466_113203</name>
</gene>
<dbReference type="InterPro" id="IPR036684">
    <property type="entry name" value="Ca_lectin_sf"/>
</dbReference>
<feature type="compositionally biased region" description="Gly residues" evidence="1">
    <location>
        <begin position="203"/>
        <end position="248"/>
    </location>
</feature>
<name>A0A1G8FIN8_9BURK</name>
<accession>A0A1G8FIN8</accession>
<evidence type="ECO:0000256" key="1">
    <source>
        <dbReference type="SAM" id="MobiDB-lite"/>
    </source>
</evidence>
<keyword evidence="3" id="KW-0430">Lectin</keyword>
<dbReference type="SUPFAM" id="SSF82026">
    <property type="entry name" value="Calcium-mediated lectin"/>
    <property type="match status" value="1"/>
</dbReference>
<protein>
    <submittedName>
        <fullName evidence="3">Fucose-binding lectin II (PA-IIL)</fullName>
    </submittedName>
</protein>
<feature type="region of interest" description="Disordered" evidence="1">
    <location>
        <begin position="203"/>
        <end position="249"/>
    </location>
</feature>
<dbReference type="Pfam" id="PF07472">
    <property type="entry name" value="PA-IIL"/>
    <property type="match status" value="1"/>
</dbReference>
<dbReference type="EMBL" id="FNCJ01000013">
    <property type="protein sequence ID" value="SDH82023.1"/>
    <property type="molecule type" value="Genomic_DNA"/>
</dbReference>
<dbReference type="Gene3D" id="2.60.120.400">
    <property type="entry name" value="Calcium-mediated lectin"/>
    <property type="match status" value="1"/>
</dbReference>
<dbReference type="RefSeq" id="WP_090688422.1">
    <property type="nucleotide sequence ID" value="NZ_CADERL010000013.1"/>
</dbReference>